<dbReference type="Gene3D" id="6.10.290.30">
    <property type="entry name" value="Regulatory factor X-associated C-terminal binding domain"/>
    <property type="match status" value="1"/>
</dbReference>
<protein>
    <recommendedName>
        <fullName evidence="2">Regulatory factor X-associated protein RFXANK-binding domain-containing protein</fullName>
    </recommendedName>
</protein>
<feature type="compositionally biased region" description="Basic and acidic residues" evidence="1">
    <location>
        <begin position="118"/>
        <end position="136"/>
    </location>
</feature>
<feature type="region of interest" description="Disordered" evidence="1">
    <location>
        <begin position="1"/>
        <end position="30"/>
    </location>
</feature>
<comment type="caution">
    <text evidence="3">The sequence shown here is derived from an EMBL/GenBank/DDBJ whole genome shotgun (WGS) entry which is preliminary data.</text>
</comment>
<proteinExistence type="predicted"/>
<evidence type="ECO:0000313" key="4">
    <source>
        <dbReference type="Proteomes" id="UP000242188"/>
    </source>
</evidence>
<evidence type="ECO:0000313" key="3">
    <source>
        <dbReference type="EMBL" id="OWF35592.1"/>
    </source>
</evidence>
<organism evidence="3 4">
    <name type="scientific">Mizuhopecten yessoensis</name>
    <name type="common">Japanese scallop</name>
    <name type="synonym">Patinopecten yessoensis</name>
    <dbReference type="NCBI Taxonomy" id="6573"/>
    <lineage>
        <taxon>Eukaryota</taxon>
        <taxon>Metazoa</taxon>
        <taxon>Spiralia</taxon>
        <taxon>Lophotrochozoa</taxon>
        <taxon>Mollusca</taxon>
        <taxon>Bivalvia</taxon>
        <taxon>Autobranchia</taxon>
        <taxon>Pteriomorphia</taxon>
        <taxon>Pectinida</taxon>
        <taxon>Pectinoidea</taxon>
        <taxon>Pectinidae</taxon>
        <taxon>Mizuhopecten</taxon>
    </lineage>
</organism>
<dbReference type="Pfam" id="PF15289">
    <property type="entry name" value="RFXA_RFXANK_bdg"/>
    <property type="match status" value="1"/>
</dbReference>
<reference evidence="3 4" key="1">
    <citation type="journal article" date="2017" name="Nat. Ecol. Evol.">
        <title>Scallop genome provides insights into evolution of bilaterian karyotype and development.</title>
        <authorList>
            <person name="Wang S."/>
            <person name="Zhang J."/>
            <person name="Jiao W."/>
            <person name="Li J."/>
            <person name="Xun X."/>
            <person name="Sun Y."/>
            <person name="Guo X."/>
            <person name="Huan P."/>
            <person name="Dong B."/>
            <person name="Zhang L."/>
            <person name="Hu X."/>
            <person name="Sun X."/>
            <person name="Wang J."/>
            <person name="Zhao C."/>
            <person name="Wang Y."/>
            <person name="Wang D."/>
            <person name="Huang X."/>
            <person name="Wang R."/>
            <person name="Lv J."/>
            <person name="Li Y."/>
            <person name="Zhang Z."/>
            <person name="Liu B."/>
            <person name="Lu W."/>
            <person name="Hui Y."/>
            <person name="Liang J."/>
            <person name="Zhou Z."/>
            <person name="Hou R."/>
            <person name="Li X."/>
            <person name="Liu Y."/>
            <person name="Li H."/>
            <person name="Ning X."/>
            <person name="Lin Y."/>
            <person name="Zhao L."/>
            <person name="Xing Q."/>
            <person name="Dou J."/>
            <person name="Li Y."/>
            <person name="Mao J."/>
            <person name="Guo H."/>
            <person name="Dou H."/>
            <person name="Li T."/>
            <person name="Mu C."/>
            <person name="Jiang W."/>
            <person name="Fu Q."/>
            <person name="Fu X."/>
            <person name="Miao Y."/>
            <person name="Liu J."/>
            <person name="Yu Q."/>
            <person name="Li R."/>
            <person name="Liao H."/>
            <person name="Li X."/>
            <person name="Kong Y."/>
            <person name="Jiang Z."/>
            <person name="Chourrout D."/>
            <person name="Li R."/>
            <person name="Bao Z."/>
        </authorList>
    </citation>
    <scope>NUCLEOTIDE SEQUENCE [LARGE SCALE GENOMIC DNA]</scope>
    <source>
        <strain evidence="3 4">PY_sf001</strain>
    </source>
</reference>
<accession>A0A210PGH5</accession>
<evidence type="ECO:0000259" key="2">
    <source>
        <dbReference type="Pfam" id="PF15289"/>
    </source>
</evidence>
<gene>
    <name evidence="3" type="ORF">KP79_PYT12962</name>
</gene>
<evidence type="ECO:0000256" key="1">
    <source>
        <dbReference type="SAM" id="MobiDB-lite"/>
    </source>
</evidence>
<feature type="region of interest" description="Disordered" evidence="1">
    <location>
        <begin position="117"/>
        <end position="136"/>
    </location>
</feature>
<name>A0A210PGH5_MIZYE</name>
<keyword evidence="4" id="KW-1185">Reference proteome</keyword>
<dbReference type="AlphaFoldDB" id="A0A210PGH5"/>
<sequence length="136" mass="14684">MEVDMEQSTTEESQSVNMDTGHIDFGASGGFTVDIKRDNSGKELLKSKHGRVDGAVLPSMSPGKVESSQSSGSAECFNVGGELGLRPSLLDDVLSDKKMALMRSPEVMRFLQTQQAKIAEEKQSSENNDTVRGDKS</sequence>
<feature type="domain" description="Regulatory factor X-associated protein RFXANK-binding" evidence="2">
    <location>
        <begin position="80"/>
        <end position="123"/>
    </location>
</feature>
<dbReference type="OrthoDB" id="10065946at2759"/>
<dbReference type="EMBL" id="NEDP02076719">
    <property type="protein sequence ID" value="OWF35592.1"/>
    <property type="molecule type" value="Genomic_DNA"/>
</dbReference>
<dbReference type="InterPro" id="IPR029316">
    <property type="entry name" value="RFXAP_RFXANK-bd"/>
</dbReference>
<feature type="compositionally biased region" description="Polar residues" evidence="1">
    <location>
        <begin position="1"/>
        <end position="18"/>
    </location>
</feature>
<feature type="region of interest" description="Disordered" evidence="1">
    <location>
        <begin position="53"/>
        <end position="74"/>
    </location>
</feature>
<dbReference type="InterPro" id="IPR038308">
    <property type="entry name" value="RFXAP_C_sf"/>
</dbReference>
<dbReference type="Proteomes" id="UP000242188">
    <property type="component" value="Unassembled WGS sequence"/>
</dbReference>